<keyword evidence="2" id="KW-1185">Reference proteome</keyword>
<dbReference type="EMBL" id="BMWG01000010">
    <property type="protein sequence ID" value="GGZ38915.1"/>
    <property type="molecule type" value="Genomic_DNA"/>
</dbReference>
<proteinExistence type="predicted"/>
<sequence>MWPRQPLAPVGCGAGWGRLYAVIQWEVVSTTGGYTELRDQFVRDPFGIADTTATEHRTPAAGGQDYVKGHGIFVSPVRQSRCA</sequence>
<accession>A0A918Q9F9</accession>
<dbReference type="Proteomes" id="UP000630936">
    <property type="component" value="Unassembled WGS sequence"/>
</dbReference>
<organism evidence="1 2">
    <name type="scientific">Streptomyces inusitatus</name>
    <dbReference type="NCBI Taxonomy" id="68221"/>
    <lineage>
        <taxon>Bacteria</taxon>
        <taxon>Bacillati</taxon>
        <taxon>Actinomycetota</taxon>
        <taxon>Actinomycetes</taxon>
        <taxon>Kitasatosporales</taxon>
        <taxon>Streptomycetaceae</taxon>
        <taxon>Streptomyces</taxon>
    </lineage>
</organism>
<name>A0A918Q9F9_9ACTN</name>
<comment type="caution">
    <text evidence="1">The sequence shown here is derived from an EMBL/GenBank/DDBJ whole genome shotgun (WGS) entry which is preliminary data.</text>
</comment>
<evidence type="ECO:0000313" key="2">
    <source>
        <dbReference type="Proteomes" id="UP000630936"/>
    </source>
</evidence>
<evidence type="ECO:0000313" key="1">
    <source>
        <dbReference type="EMBL" id="GGZ38915.1"/>
    </source>
</evidence>
<reference evidence="1" key="1">
    <citation type="journal article" date="2014" name="Int. J. Syst. Evol. Microbiol.">
        <title>Complete genome sequence of Corynebacterium casei LMG S-19264T (=DSM 44701T), isolated from a smear-ripened cheese.</title>
        <authorList>
            <consortium name="US DOE Joint Genome Institute (JGI-PGF)"/>
            <person name="Walter F."/>
            <person name="Albersmeier A."/>
            <person name="Kalinowski J."/>
            <person name="Ruckert C."/>
        </authorList>
    </citation>
    <scope>NUCLEOTIDE SEQUENCE</scope>
    <source>
        <strain evidence="1">JCM 4988</strain>
    </source>
</reference>
<reference evidence="1" key="2">
    <citation type="submission" date="2020-09" db="EMBL/GenBank/DDBJ databases">
        <authorList>
            <person name="Sun Q."/>
            <person name="Ohkuma M."/>
        </authorList>
    </citation>
    <scope>NUCLEOTIDE SEQUENCE</scope>
    <source>
        <strain evidence="1">JCM 4988</strain>
    </source>
</reference>
<protein>
    <submittedName>
        <fullName evidence="1">Uncharacterized protein</fullName>
    </submittedName>
</protein>
<dbReference type="AlphaFoldDB" id="A0A918Q9F9"/>
<gene>
    <name evidence="1" type="ORF">GCM10010387_36390</name>
</gene>